<name>A0A822Z299_NELNU</name>
<accession>A0A822Z299</accession>
<sequence>MTHHPLINYASRKAKAEVTNNVLSEAVLVFFFHVPPKTGNQLRPKRVPAGADSIYGLSLCRGDVTPEDCRNCVKLTTENIIQLCTYQKEAIIWYDHCMLRYSNRSFFGDVEMSPEFLMYNIQNRSELEKPDISAEYLINGLVKIASKSSRFFEADDYNPQLSETRYGLVQCSRDLRGDGCDKCLNTLLTQIDDEVKRKRGWRILAPSCNLRYEGYLFYRPRNALTPEAPAAVGERIPEPPDQTTKGGEVIYIN</sequence>
<dbReference type="AlphaFoldDB" id="A0A822Z299"/>
<keyword evidence="1" id="KW-0732">Signal</keyword>
<dbReference type="Gene3D" id="3.30.430.20">
    <property type="entry name" value="Gnk2 domain, C-X8-C-X2-C motif"/>
    <property type="match status" value="2"/>
</dbReference>
<feature type="domain" description="Gnk2-homologous" evidence="4">
    <location>
        <begin position="112"/>
        <end position="217"/>
    </location>
</feature>
<gene>
    <name evidence="5" type="ORF">HUJ06_008196</name>
</gene>
<evidence type="ECO:0000256" key="3">
    <source>
        <dbReference type="SAM" id="MobiDB-lite"/>
    </source>
</evidence>
<dbReference type="PANTHER" id="PTHR32099">
    <property type="entry name" value="CYSTEINE-RICH REPEAT SECRETORY PROTEIN"/>
    <property type="match status" value="1"/>
</dbReference>
<evidence type="ECO:0000256" key="2">
    <source>
        <dbReference type="ARBA" id="ARBA00022737"/>
    </source>
</evidence>
<feature type="region of interest" description="Disordered" evidence="3">
    <location>
        <begin position="232"/>
        <end position="253"/>
    </location>
</feature>
<dbReference type="PANTHER" id="PTHR32099:SF31">
    <property type="entry name" value="PROTEIN KINASE DOMAIN-CONTAINING PROTEIN"/>
    <property type="match status" value="1"/>
</dbReference>
<dbReference type="Pfam" id="PF01657">
    <property type="entry name" value="Stress-antifung"/>
    <property type="match status" value="2"/>
</dbReference>
<proteinExistence type="predicted"/>
<dbReference type="InterPro" id="IPR038408">
    <property type="entry name" value="GNK2_sf"/>
</dbReference>
<dbReference type="EMBL" id="DUZY01000004">
    <property type="protein sequence ID" value="DAD37555.1"/>
    <property type="molecule type" value="Genomic_DNA"/>
</dbReference>
<evidence type="ECO:0000313" key="5">
    <source>
        <dbReference type="EMBL" id="DAD37555.1"/>
    </source>
</evidence>
<organism evidence="5 6">
    <name type="scientific">Nelumbo nucifera</name>
    <name type="common">Sacred lotus</name>
    <dbReference type="NCBI Taxonomy" id="4432"/>
    <lineage>
        <taxon>Eukaryota</taxon>
        <taxon>Viridiplantae</taxon>
        <taxon>Streptophyta</taxon>
        <taxon>Embryophyta</taxon>
        <taxon>Tracheophyta</taxon>
        <taxon>Spermatophyta</taxon>
        <taxon>Magnoliopsida</taxon>
        <taxon>Proteales</taxon>
        <taxon>Nelumbonaceae</taxon>
        <taxon>Nelumbo</taxon>
    </lineage>
</organism>
<keyword evidence="2" id="KW-0677">Repeat</keyword>
<dbReference type="Proteomes" id="UP000607653">
    <property type="component" value="Unassembled WGS sequence"/>
</dbReference>
<evidence type="ECO:0000259" key="4">
    <source>
        <dbReference type="PROSITE" id="PS51473"/>
    </source>
</evidence>
<dbReference type="PROSITE" id="PS51473">
    <property type="entry name" value="GNK2"/>
    <property type="match status" value="2"/>
</dbReference>
<dbReference type="InterPro" id="IPR002902">
    <property type="entry name" value="GNK2"/>
</dbReference>
<dbReference type="CDD" id="cd23509">
    <property type="entry name" value="Gnk2-like"/>
    <property type="match status" value="2"/>
</dbReference>
<evidence type="ECO:0000313" key="6">
    <source>
        <dbReference type="Proteomes" id="UP000607653"/>
    </source>
</evidence>
<feature type="domain" description="Gnk2-homologous" evidence="4">
    <location>
        <begin position="1"/>
        <end position="106"/>
    </location>
</feature>
<evidence type="ECO:0000256" key="1">
    <source>
        <dbReference type="ARBA" id="ARBA00022729"/>
    </source>
</evidence>
<protein>
    <recommendedName>
        <fullName evidence="4">Gnk2-homologous domain-containing protein</fullName>
    </recommendedName>
</protein>
<reference evidence="5 6" key="1">
    <citation type="journal article" date="2020" name="Mol. Biol. Evol.">
        <title>Distinct Expression and Methylation Patterns for Genes with Different Fates following a Single Whole-Genome Duplication in Flowering Plants.</title>
        <authorList>
            <person name="Shi T."/>
            <person name="Rahmani R.S."/>
            <person name="Gugger P.F."/>
            <person name="Wang M."/>
            <person name="Li H."/>
            <person name="Zhang Y."/>
            <person name="Li Z."/>
            <person name="Wang Q."/>
            <person name="Van de Peer Y."/>
            <person name="Marchal K."/>
            <person name="Chen J."/>
        </authorList>
    </citation>
    <scope>NUCLEOTIDE SEQUENCE [LARGE SCALE GENOMIC DNA]</scope>
    <source>
        <tissue evidence="5">Leaf</tissue>
    </source>
</reference>
<comment type="caution">
    <text evidence="5">The sequence shown here is derived from an EMBL/GenBank/DDBJ whole genome shotgun (WGS) entry which is preliminary data.</text>
</comment>
<keyword evidence="6" id="KW-1185">Reference proteome</keyword>